<dbReference type="RefSeq" id="WP_161260339.1">
    <property type="nucleotide sequence ID" value="NZ_JAFBDC010000001.1"/>
</dbReference>
<organism evidence="1 2">
    <name type="scientific">Heliomicrobium gestii</name>
    <name type="common">Heliobacterium gestii</name>
    <dbReference type="NCBI Taxonomy" id="2699"/>
    <lineage>
        <taxon>Bacteria</taxon>
        <taxon>Bacillati</taxon>
        <taxon>Bacillota</taxon>
        <taxon>Clostridia</taxon>
        <taxon>Eubacteriales</taxon>
        <taxon>Heliobacteriaceae</taxon>
        <taxon>Heliomicrobium</taxon>
    </lineage>
</organism>
<accession>A0A845LAT1</accession>
<name>A0A845LAT1_HELGE</name>
<evidence type="ECO:0000313" key="2">
    <source>
        <dbReference type="Proteomes" id="UP000471031"/>
    </source>
</evidence>
<gene>
    <name evidence="1" type="ORF">GTO89_01825</name>
</gene>
<comment type="caution">
    <text evidence="1">The sequence shown here is derived from an EMBL/GenBank/DDBJ whole genome shotgun (WGS) entry which is preliminary data.</text>
</comment>
<evidence type="ECO:0000313" key="1">
    <source>
        <dbReference type="EMBL" id="MZP41769.1"/>
    </source>
</evidence>
<keyword evidence="2" id="KW-1185">Reference proteome</keyword>
<dbReference type="EMBL" id="WXEX01000001">
    <property type="protein sequence ID" value="MZP41769.1"/>
    <property type="molecule type" value="Genomic_DNA"/>
</dbReference>
<dbReference type="Proteomes" id="UP000471031">
    <property type="component" value="Unassembled WGS sequence"/>
</dbReference>
<dbReference type="OrthoDB" id="2079164at2"/>
<protein>
    <submittedName>
        <fullName evidence="1">Uncharacterized protein</fullName>
    </submittedName>
</protein>
<proteinExistence type="predicted"/>
<dbReference type="AlphaFoldDB" id="A0A845LAT1"/>
<sequence length="309" mass="33469">MPKTIVVLPALLSGFLFLCLLAALAWLGYGQLGGERSPLASQTAWQMVVTDRGEQLGACRWPWQQGEALIDTQGRRWQVEGRGKAESAPSGVPVHVRQDLATGDDRSDPVVHPALCPVGVLSPADGTKGSIALLVPGDDDSQAAVWQKALEQAGYRIFRTDDMAADSPRAIRQAAAGSPLAIVRLRQSPAGGWRGPTGERQQAQLLIEAGHPRQRSNLTFALRWQQSIQTAERPVIVITRRRLGQHLFPRAIDVLLPETFVPSESVVLARGLAAALEPDSLTNEGLSVIMDKRIMDIRGPQPCNLQAAR</sequence>
<reference evidence="1 2" key="1">
    <citation type="submission" date="2020-01" db="EMBL/GenBank/DDBJ databases">
        <title>Whole genome sequence of Heliobacterium gestii DSM 11169.</title>
        <authorList>
            <person name="Kyndt J.A."/>
            <person name="Meyer T.E."/>
        </authorList>
    </citation>
    <scope>NUCLEOTIDE SEQUENCE [LARGE SCALE GENOMIC DNA]</scope>
    <source>
        <strain evidence="1 2">DSM 11169</strain>
    </source>
</reference>